<feature type="non-terminal residue" evidence="1">
    <location>
        <position position="489"/>
    </location>
</feature>
<proteinExistence type="predicted"/>
<accession>A0ACC1J2L8</accession>
<gene>
    <name evidence="1" type="primary">TOM1_2</name>
    <name evidence="1" type="ORF">FBU59_005485</name>
</gene>
<dbReference type="EMBL" id="JANBPW010004374">
    <property type="protein sequence ID" value="KAJ1935116.1"/>
    <property type="molecule type" value="Genomic_DNA"/>
</dbReference>
<reference evidence="1" key="1">
    <citation type="submission" date="2022-07" db="EMBL/GenBank/DDBJ databases">
        <title>Phylogenomic reconstructions and comparative analyses of Kickxellomycotina fungi.</title>
        <authorList>
            <person name="Reynolds N.K."/>
            <person name="Stajich J.E."/>
            <person name="Barry K."/>
            <person name="Grigoriev I.V."/>
            <person name="Crous P."/>
            <person name="Smith M.E."/>
        </authorList>
    </citation>
    <scope>NUCLEOTIDE SEQUENCE</scope>
    <source>
        <strain evidence="1">NRRL 5244</strain>
    </source>
</reference>
<sequence length="489" mass="52590">MEREDADRKRREEEARAAEELRLQQEEAKRAEEEAEHEREMIAREELPSRSADAMSLDEPSEQEGSGQVAEEQPQQQAETPSEPVFVTVNGQRVDITDTGIDPEFLLALPDDLRMEVINDRRAEMSAESRNNSTGGAAAGGASAGAGAVDSEENDGISQEFLDALPPEIREEVLSQQRLQRQLYERDELMRQRMARTSLTTGDGASAQPGGSSSGATPSSQHPATAAALARVGLTASSRGSRLRAAHLDLPAGLGRSGHASGNQTESAGEEQRVRERRRKKIGSRDITVQLLGKPELAVLTRFIFLPNHGLSNTLIMKVMQYLCENGSTRAHFIQLMLSILSGCALTLADVDKVIQTAIASSPESGAADASGSRPLPRTGSTVSEHQPAGGSGSSAVLGTAAVAQFTASLVQQQNPEFAFPLGDLHADVPAYVPAQRCLDMLHNLAVHNPRASMHFLVEHPQTAKAAAKGDEESRFPLVNLLLLLEKPL</sequence>
<evidence type="ECO:0000313" key="1">
    <source>
        <dbReference type="EMBL" id="KAJ1935116.1"/>
    </source>
</evidence>
<comment type="caution">
    <text evidence="1">The sequence shown here is derived from an EMBL/GenBank/DDBJ whole genome shotgun (WGS) entry which is preliminary data.</text>
</comment>
<keyword evidence="1" id="KW-0808">Transferase</keyword>
<name>A0ACC1J2L8_9FUNG</name>
<evidence type="ECO:0000313" key="2">
    <source>
        <dbReference type="Proteomes" id="UP001150603"/>
    </source>
</evidence>
<dbReference type="EC" id="2.3.2.26" evidence="1"/>
<dbReference type="Proteomes" id="UP001150603">
    <property type="component" value="Unassembled WGS sequence"/>
</dbReference>
<protein>
    <submittedName>
        <fullName evidence="1">E3 ubiquitin-protein ligase tom1</fullName>
        <ecNumber evidence="1">2.3.2.26</ecNumber>
    </submittedName>
</protein>
<keyword evidence="1" id="KW-0012">Acyltransferase</keyword>
<organism evidence="1 2">
    <name type="scientific">Linderina macrospora</name>
    <dbReference type="NCBI Taxonomy" id="4868"/>
    <lineage>
        <taxon>Eukaryota</taxon>
        <taxon>Fungi</taxon>
        <taxon>Fungi incertae sedis</taxon>
        <taxon>Zoopagomycota</taxon>
        <taxon>Kickxellomycotina</taxon>
        <taxon>Kickxellomycetes</taxon>
        <taxon>Kickxellales</taxon>
        <taxon>Kickxellaceae</taxon>
        <taxon>Linderina</taxon>
    </lineage>
</organism>
<keyword evidence="2" id="KW-1185">Reference proteome</keyword>